<evidence type="ECO:0000256" key="6">
    <source>
        <dbReference type="ARBA" id="ARBA00022723"/>
    </source>
</evidence>
<comment type="similarity">
    <text evidence="3">Belongs to the dUTPase family.</text>
</comment>
<dbReference type="Gene3D" id="2.70.40.10">
    <property type="match status" value="1"/>
</dbReference>
<dbReference type="GO" id="GO:0004170">
    <property type="term" value="F:dUTP diphosphatase activity"/>
    <property type="evidence" value="ECO:0007669"/>
    <property type="project" value="UniProtKB-EC"/>
</dbReference>
<keyword evidence="7 13" id="KW-0378">Hydrolase</keyword>
<dbReference type="EMBL" id="KR095315">
    <property type="protein sequence ID" value="AKS26478.1"/>
    <property type="molecule type" value="Genomic_DNA"/>
</dbReference>
<dbReference type="GO" id="GO:0006226">
    <property type="term" value="P:dUMP biosynthetic process"/>
    <property type="evidence" value="ECO:0007669"/>
    <property type="project" value="InterPro"/>
</dbReference>
<gene>
    <name evidence="13" type="primary">DUT1</name>
    <name evidence="14" type="synonym">DUT2</name>
    <name evidence="13" type="ORF">DLEV_007</name>
    <name evidence="14" type="ORF">DLEV_187</name>
</gene>
<evidence type="ECO:0000256" key="9">
    <source>
        <dbReference type="ARBA" id="ARBA00023080"/>
    </source>
</evidence>
<dbReference type="InterPro" id="IPR033704">
    <property type="entry name" value="dUTPase_trimeric"/>
</dbReference>
<keyword evidence="6" id="KW-0479">Metal-binding</keyword>
<evidence type="ECO:0000313" key="14">
    <source>
        <dbReference type="EMBL" id="AKS26478.1"/>
    </source>
</evidence>
<evidence type="ECO:0000259" key="12">
    <source>
        <dbReference type="Pfam" id="PF00692"/>
    </source>
</evidence>
<comment type="catalytic activity">
    <reaction evidence="11">
        <text>dUTP + H2O = dUMP + diphosphate + H(+)</text>
        <dbReference type="Rhea" id="RHEA:10248"/>
        <dbReference type="ChEBI" id="CHEBI:15377"/>
        <dbReference type="ChEBI" id="CHEBI:15378"/>
        <dbReference type="ChEBI" id="CHEBI:33019"/>
        <dbReference type="ChEBI" id="CHEBI:61555"/>
        <dbReference type="ChEBI" id="CHEBI:246422"/>
        <dbReference type="EC" id="3.6.1.23"/>
    </reaction>
</comment>
<protein>
    <recommendedName>
        <fullName evidence="5">Deoxyuridine 5'-triphosphate nucleotidohydrolase</fullName>
        <ecNumber evidence="4">3.6.1.23</ecNumber>
    </recommendedName>
    <alternativeName>
        <fullName evidence="10">dUTP pyrophosphatase</fullName>
    </alternativeName>
</protein>
<evidence type="ECO:0000256" key="7">
    <source>
        <dbReference type="ARBA" id="ARBA00022801"/>
    </source>
</evidence>
<evidence type="ECO:0000256" key="2">
    <source>
        <dbReference type="ARBA" id="ARBA00003495"/>
    </source>
</evidence>
<dbReference type="InterPro" id="IPR036157">
    <property type="entry name" value="dUTPase-like_sf"/>
</dbReference>
<evidence type="ECO:0000256" key="4">
    <source>
        <dbReference type="ARBA" id="ARBA00012379"/>
    </source>
</evidence>
<evidence type="ECO:0000256" key="1">
    <source>
        <dbReference type="ARBA" id="ARBA00001946"/>
    </source>
</evidence>
<dbReference type="PANTHER" id="PTHR11241">
    <property type="entry name" value="DEOXYURIDINE 5'-TRIPHOSPHATE NUCLEOTIDOHYDROLASE"/>
    <property type="match status" value="1"/>
</dbReference>
<reference evidence="13 15" key="1">
    <citation type="submission" date="2015-04" db="EMBL/GenBank/DDBJ databases">
        <title>Diachasmimorpha longicaudata entomopoxvirus genome.</title>
        <authorList>
            <person name="Coffman K.A."/>
            <person name="Burke G.R."/>
        </authorList>
    </citation>
    <scope>NUCLEOTIDE SEQUENCE [LARGE SCALE GENOMIC DNA]</scope>
</reference>
<dbReference type="InterPro" id="IPR029054">
    <property type="entry name" value="dUTPase-like"/>
</dbReference>
<keyword evidence="15" id="KW-1185">Reference proteome</keyword>
<proteinExistence type="inferred from homology"/>
<dbReference type="GO" id="GO:0046081">
    <property type="term" value="P:dUTP catabolic process"/>
    <property type="evidence" value="ECO:0007669"/>
    <property type="project" value="InterPro"/>
</dbReference>
<evidence type="ECO:0000256" key="11">
    <source>
        <dbReference type="ARBA" id="ARBA00047686"/>
    </source>
</evidence>
<dbReference type="GO" id="GO:0000287">
    <property type="term" value="F:magnesium ion binding"/>
    <property type="evidence" value="ECO:0007669"/>
    <property type="project" value="InterPro"/>
</dbReference>
<dbReference type="InterPro" id="IPR008181">
    <property type="entry name" value="dUTPase"/>
</dbReference>
<dbReference type="PANTHER" id="PTHR11241:SF0">
    <property type="entry name" value="DEOXYURIDINE 5'-TRIPHOSPHATE NUCLEOTIDOHYDROLASE"/>
    <property type="match status" value="1"/>
</dbReference>
<dbReference type="FunFam" id="2.70.40.10:FF:000004">
    <property type="entry name" value="Deoxyuridine triphosphatase"/>
    <property type="match status" value="1"/>
</dbReference>
<evidence type="ECO:0000313" key="15">
    <source>
        <dbReference type="Proteomes" id="UP000593702"/>
    </source>
</evidence>
<keyword evidence="9" id="KW-0546">Nucleotide metabolism</keyword>
<accession>A0A7R5WRR6</accession>
<dbReference type="NCBIfam" id="TIGR00576">
    <property type="entry name" value="dut"/>
    <property type="match status" value="1"/>
</dbReference>
<feature type="domain" description="dUTPase-like" evidence="12">
    <location>
        <begin position="12"/>
        <end position="140"/>
    </location>
</feature>
<dbReference type="EMBL" id="KR095315">
    <property type="protein sequence ID" value="AKS26298.1"/>
    <property type="molecule type" value="Genomic_DNA"/>
</dbReference>
<evidence type="ECO:0000256" key="3">
    <source>
        <dbReference type="ARBA" id="ARBA00006581"/>
    </source>
</evidence>
<evidence type="ECO:0000256" key="8">
    <source>
        <dbReference type="ARBA" id="ARBA00022842"/>
    </source>
</evidence>
<dbReference type="SUPFAM" id="SSF51283">
    <property type="entry name" value="dUTPase-like"/>
    <property type="match status" value="1"/>
</dbReference>
<dbReference type="Proteomes" id="UP000593702">
    <property type="component" value="Segment"/>
</dbReference>
<evidence type="ECO:0000256" key="5">
    <source>
        <dbReference type="ARBA" id="ARBA00021732"/>
    </source>
</evidence>
<evidence type="ECO:0000256" key="10">
    <source>
        <dbReference type="ARBA" id="ARBA00030698"/>
    </source>
</evidence>
<name>A0A7R5WRR6_9POXV</name>
<dbReference type="RefSeq" id="YP_010796754.1">
    <property type="nucleotide sequence ID" value="NC_076102.1"/>
</dbReference>
<evidence type="ECO:0000313" key="13">
    <source>
        <dbReference type="EMBL" id="AKS26298.1"/>
    </source>
</evidence>
<organism evidence="13 15">
    <name type="scientific">Diachasmimorpha longicaudata entomopoxvirus</name>
    <dbReference type="NCBI Taxonomy" id="109981"/>
    <lineage>
        <taxon>Viruses</taxon>
        <taxon>Varidnaviria</taxon>
        <taxon>Bamfordvirae</taxon>
        <taxon>Nucleocytoviricota</taxon>
        <taxon>Pokkesviricetes</taxon>
        <taxon>Chitovirales</taxon>
        <taxon>Poxviridae</taxon>
        <taxon>Entomopoxvirinae</taxon>
        <taxon>Epsilonentomopoxvirus</taxon>
        <taxon>Epsilonentomopoxvirus dlongicaudata</taxon>
        <taxon>Diachasmimorpha entomopoxvirus</taxon>
    </lineage>
</organism>
<sequence length="141" mass="15615">MSVLKVTKLTKHAHLPFRLTDTTAGYDLKSAYDYIIPANNKSLISTDLMICVPDGTYGRIAPRSGISHKHFLDIGAGVIDADYRGNVQVLIFNHGNKDFHIFAGDRIAQLICEKICYPELVEVEKMDETQRGDKGFGSTGI</sequence>
<dbReference type="KEGG" id="vg:80534431"/>
<comment type="cofactor">
    <cofactor evidence="1">
        <name>Mg(2+)</name>
        <dbReference type="ChEBI" id="CHEBI:18420"/>
    </cofactor>
</comment>
<comment type="function">
    <text evidence="2">This enzyme is involved in nucleotide metabolism: it produces dUMP, the immediate precursor of thymidine nucleotides and it decreases the intracellular concentration of dUTP so that uracil cannot be incorporated into DNA.</text>
</comment>
<dbReference type="NCBIfam" id="NF001862">
    <property type="entry name" value="PRK00601.1"/>
    <property type="match status" value="1"/>
</dbReference>
<dbReference type="Pfam" id="PF00692">
    <property type="entry name" value="dUTPase"/>
    <property type="match status" value="1"/>
</dbReference>
<keyword evidence="8" id="KW-0460">Magnesium</keyword>
<dbReference type="CDD" id="cd07557">
    <property type="entry name" value="trimeric_dUTPase"/>
    <property type="match status" value="1"/>
</dbReference>
<dbReference type="EC" id="3.6.1.23" evidence="4"/>
<dbReference type="GeneID" id="80534431"/>